<dbReference type="PANTHER" id="PTHR43334">
    <property type="entry name" value="ACETATE--COA LIGASE [ADP-FORMING]"/>
    <property type="match status" value="1"/>
</dbReference>
<evidence type="ECO:0000259" key="5">
    <source>
        <dbReference type="PROSITE" id="PS51186"/>
    </source>
</evidence>
<evidence type="ECO:0000256" key="2">
    <source>
        <dbReference type="ARBA" id="ARBA00022598"/>
    </source>
</evidence>
<accession>A0A4Q0MI27</accession>
<dbReference type="PANTHER" id="PTHR43334:SF1">
    <property type="entry name" value="3-HYDROXYPROPIONATE--COA LIGASE [ADP-FORMING]"/>
    <property type="match status" value="1"/>
</dbReference>
<dbReference type="Gene3D" id="3.40.630.30">
    <property type="match status" value="1"/>
</dbReference>
<dbReference type="Pfam" id="PF13607">
    <property type="entry name" value="Succ_CoA_lig"/>
    <property type="match status" value="1"/>
</dbReference>
<dbReference type="Pfam" id="PF13380">
    <property type="entry name" value="CoA_binding_2"/>
    <property type="match status" value="1"/>
</dbReference>
<dbReference type="SUPFAM" id="SSF52210">
    <property type="entry name" value="Succinyl-CoA synthetase domains"/>
    <property type="match status" value="2"/>
</dbReference>
<sequence>MSSFGLDRLFQPTSVAVVGASDRAGSLGRSVMANLVGGGFAGRIAPVNPRRATVGGLKACSSLRDLAGPIDLAVVCTPPTAVPSVIEDAAAIHAGAALILTAGVSRGSGSQSEVILDIARHHGLRLIGPNSFGLLAPHAALNASFAAGPAAKGDLALISQSGAVAAALVGWGSRRALGFSAVVSLGDALDVDVADCLDHFAGDRRSRAILLYVEAITDAKKFMSAARAAARVKPVVVVKGGRHAAGARAAATHTGALAGADEVYEAAFRRAGLLRVLDLDQLFAAAEVLGRRQWDRGDRLAILTNGGGVGVLAVDRHLDMGGKLAALSTETLASLDKALPATWSRANPVDIIGDADAQRFSSAIEILLAAHEVDAIVALEAPTALAAAETTAKSVVAAVEASKSRAMPVKPVLASWLGAGPDIQKIFAEAKIPHFETESDAIAAFDYLTRHRRAQAALHATPTAAPFDQRPYVEAIQRMIRSALAEGRAWLDPVEAASLLKAFRIPMVESVEASTAGEAAVAARQLLLNAEAVALKIRSRLIVHKSDVGGVCLDLKTPAQVELAATDMLARVRLACPEVNDAGFLLQPMVRRGEARELIAGLSDDPTFGPVILFGRGGVGVEVYRDTALGLPPLDQPLAADLIDQTEVGRTLAAYRDVPAADRKAVESVLVALGEIASALPEVRSIDLNPLLADAGGVLAVDARIAIAGSDASRMVIRPYPLHWTRTLKTLAGDSYVARPLRAEDEVLIGRLLAAVEPDDLRMRFFAPVRHLEHGFLTRLVHLDYARAIAFVALAADGEAAGVVRLHCDADHKAGEFAILVRSDLKGRGVGWALMQLMLEWARSENIATVWGDVLKANVEMSAMCRELGFVAIAGGDDEATTFSVDIRALDMASAAEAAA</sequence>
<dbReference type="GO" id="GO:0005524">
    <property type="term" value="F:ATP binding"/>
    <property type="evidence" value="ECO:0007669"/>
    <property type="project" value="UniProtKB-KW"/>
</dbReference>
<dbReference type="InterPro" id="IPR016181">
    <property type="entry name" value="Acyl_CoA_acyltransferase"/>
</dbReference>
<dbReference type="SMART" id="SM00881">
    <property type="entry name" value="CoA_binding"/>
    <property type="match status" value="1"/>
</dbReference>
<dbReference type="OrthoDB" id="9807426at2"/>
<dbReference type="Gene3D" id="3.40.50.720">
    <property type="entry name" value="NAD(P)-binding Rossmann-like Domain"/>
    <property type="match status" value="1"/>
</dbReference>
<dbReference type="Pfam" id="PF19045">
    <property type="entry name" value="Ligase_CoA_2"/>
    <property type="match status" value="1"/>
</dbReference>
<keyword evidence="4" id="KW-0067">ATP-binding</keyword>
<dbReference type="CDD" id="cd04301">
    <property type="entry name" value="NAT_SF"/>
    <property type="match status" value="1"/>
</dbReference>
<dbReference type="Gene3D" id="3.30.1490.20">
    <property type="entry name" value="ATP-grasp fold, A domain"/>
    <property type="match status" value="1"/>
</dbReference>
<dbReference type="RefSeq" id="WP_128777719.1">
    <property type="nucleotide sequence ID" value="NZ_RYFI01000010.1"/>
</dbReference>
<protein>
    <submittedName>
        <fullName evidence="6">Bifunctional acyl-CoA synthetase/GNAT family N-acetyltransferase</fullName>
    </submittedName>
</protein>
<dbReference type="InterPro" id="IPR013815">
    <property type="entry name" value="ATP_grasp_subdomain_1"/>
</dbReference>
<evidence type="ECO:0000256" key="3">
    <source>
        <dbReference type="ARBA" id="ARBA00022741"/>
    </source>
</evidence>
<dbReference type="InterPro" id="IPR036291">
    <property type="entry name" value="NAD(P)-bd_dom_sf"/>
</dbReference>
<dbReference type="EMBL" id="RYFI01000010">
    <property type="protein sequence ID" value="RXF73188.1"/>
    <property type="molecule type" value="Genomic_DNA"/>
</dbReference>
<dbReference type="AlphaFoldDB" id="A0A4Q0MI27"/>
<dbReference type="GO" id="GO:0006099">
    <property type="term" value="P:tricarboxylic acid cycle"/>
    <property type="evidence" value="ECO:0007669"/>
    <property type="project" value="UniProtKB-KW"/>
</dbReference>
<dbReference type="InterPro" id="IPR051538">
    <property type="entry name" value="Acyl-CoA_Synth/Transferase"/>
</dbReference>
<evidence type="ECO:0000313" key="7">
    <source>
        <dbReference type="Proteomes" id="UP000289708"/>
    </source>
</evidence>
<keyword evidence="2" id="KW-0436">Ligase</keyword>
<name>A0A4Q0MI27_9HYPH</name>
<keyword evidence="3" id="KW-0547">Nucleotide-binding</keyword>
<dbReference type="SUPFAM" id="SSF51735">
    <property type="entry name" value="NAD(P)-binding Rossmann-fold domains"/>
    <property type="match status" value="1"/>
</dbReference>
<dbReference type="Pfam" id="PF13549">
    <property type="entry name" value="ATP-grasp_5"/>
    <property type="match status" value="1"/>
</dbReference>
<keyword evidence="7" id="KW-1185">Reference proteome</keyword>
<proteinExistence type="predicted"/>
<dbReference type="Proteomes" id="UP000289708">
    <property type="component" value="Unassembled WGS sequence"/>
</dbReference>
<dbReference type="GO" id="GO:0043758">
    <property type="term" value="F:acetate-CoA ligase (ADP-forming) activity"/>
    <property type="evidence" value="ECO:0007669"/>
    <property type="project" value="InterPro"/>
</dbReference>
<dbReference type="Pfam" id="PF00583">
    <property type="entry name" value="Acetyltransf_1"/>
    <property type="match status" value="1"/>
</dbReference>
<keyword evidence="6" id="KW-0808">Transferase</keyword>
<dbReference type="InterPro" id="IPR016102">
    <property type="entry name" value="Succinyl-CoA_synth-like"/>
</dbReference>
<keyword evidence="1" id="KW-0816">Tricarboxylic acid cycle</keyword>
<evidence type="ECO:0000313" key="6">
    <source>
        <dbReference type="EMBL" id="RXF73188.1"/>
    </source>
</evidence>
<dbReference type="InterPro" id="IPR000182">
    <property type="entry name" value="GNAT_dom"/>
</dbReference>
<organism evidence="6 7">
    <name type="scientific">Hansschlegelia zhihuaiae</name>
    <dbReference type="NCBI Taxonomy" id="405005"/>
    <lineage>
        <taxon>Bacteria</taxon>
        <taxon>Pseudomonadati</taxon>
        <taxon>Pseudomonadota</taxon>
        <taxon>Alphaproteobacteria</taxon>
        <taxon>Hyphomicrobiales</taxon>
        <taxon>Methylopilaceae</taxon>
        <taxon>Hansschlegelia</taxon>
    </lineage>
</organism>
<dbReference type="InterPro" id="IPR043938">
    <property type="entry name" value="Ligase_CoA_dom"/>
</dbReference>
<dbReference type="Gene3D" id="3.40.50.261">
    <property type="entry name" value="Succinyl-CoA synthetase domains"/>
    <property type="match status" value="2"/>
</dbReference>
<evidence type="ECO:0000256" key="4">
    <source>
        <dbReference type="ARBA" id="ARBA00022840"/>
    </source>
</evidence>
<dbReference type="InterPro" id="IPR003781">
    <property type="entry name" value="CoA-bd"/>
</dbReference>
<feature type="domain" description="N-acetyltransferase" evidence="5">
    <location>
        <begin position="736"/>
        <end position="897"/>
    </location>
</feature>
<dbReference type="GO" id="GO:0016747">
    <property type="term" value="F:acyltransferase activity, transferring groups other than amino-acyl groups"/>
    <property type="evidence" value="ECO:0007669"/>
    <property type="project" value="InterPro"/>
</dbReference>
<dbReference type="SUPFAM" id="SSF56059">
    <property type="entry name" value="Glutathione synthetase ATP-binding domain-like"/>
    <property type="match status" value="1"/>
</dbReference>
<dbReference type="Gene3D" id="3.30.470.20">
    <property type="entry name" value="ATP-grasp fold, B domain"/>
    <property type="match status" value="1"/>
</dbReference>
<comment type="caution">
    <text evidence="6">The sequence shown here is derived from an EMBL/GenBank/DDBJ whole genome shotgun (WGS) entry which is preliminary data.</text>
</comment>
<dbReference type="InterPro" id="IPR032875">
    <property type="entry name" value="Succ_CoA_lig_flav_dom"/>
</dbReference>
<gene>
    <name evidence="6" type="ORF">EK403_11945</name>
</gene>
<dbReference type="SUPFAM" id="SSF55729">
    <property type="entry name" value="Acyl-CoA N-acyltransferases (Nat)"/>
    <property type="match status" value="1"/>
</dbReference>
<reference evidence="6 7" key="1">
    <citation type="submission" date="2018-12" db="EMBL/GenBank/DDBJ databases">
        <title>bacterium Hansschlegelia zhihuaiae S113.</title>
        <authorList>
            <person name="He J."/>
        </authorList>
    </citation>
    <scope>NUCLEOTIDE SEQUENCE [LARGE SCALE GENOMIC DNA]</scope>
    <source>
        <strain evidence="6 7">S 113</strain>
    </source>
</reference>
<dbReference type="PROSITE" id="PS51186">
    <property type="entry name" value="GNAT"/>
    <property type="match status" value="1"/>
</dbReference>
<evidence type="ECO:0000256" key="1">
    <source>
        <dbReference type="ARBA" id="ARBA00022532"/>
    </source>
</evidence>